<gene>
    <name evidence="7" type="ORF">AAFC00_005442</name>
</gene>
<dbReference type="Pfam" id="PF00890">
    <property type="entry name" value="FAD_binding_2"/>
    <property type="match status" value="1"/>
</dbReference>
<keyword evidence="4" id="KW-0560">Oxidoreductase</keyword>
<name>A0ABR3PKW8_9PEZI</name>
<dbReference type="PANTHER" id="PTHR13789">
    <property type="entry name" value="MONOOXYGENASE"/>
    <property type="match status" value="1"/>
</dbReference>
<dbReference type="RefSeq" id="XP_069203053.1">
    <property type="nucleotide sequence ID" value="XM_069345224.1"/>
</dbReference>
<evidence type="ECO:0000256" key="3">
    <source>
        <dbReference type="ARBA" id="ARBA00022630"/>
    </source>
</evidence>
<comment type="similarity">
    <text evidence="2">Belongs to the paxM FAD-dependent monooxygenase family.</text>
</comment>
<dbReference type="Proteomes" id="UP001562354">
    <property type="component" value="Unassembled WGS sequence"/>
</dbReference>
<dbReference type="PANTHER" id="PTHR13789:SF315">
    <property type="entry name" value="FAD-DEPENDENT MONOOXYGENASE MDPD"/>
    <property type="match status" value="1"/>
</dbReference>
<dbReference type="GeneID" id="95979141"/>
<dbReference type="InterPro" id="IPR036188">
    <property type="entry name" value="FAD/NAD-bd_sf"/>
</dbReference>
<comment type="cofactor">
    <cofactor evidence="1">
        <name>FAD</name>
        <dbReference type="ChEBI" id="CHEBI:57692"/>
    </cofactor>
</comment>
<evidence type="ECO:0000313" key="8">
    <source>
        <dbReference type="Proteomes" id="UP001562354"/>
    </source>
</evidence>
<evidence type="ECO:0000256" key="1">
    <source>
        <dbReference type="ARBA" id="ARBA00001974"/>
    </source>
</evidence>
<protein>
    <recommendedName>
        <fullName evidence="6">FAD-dependent oxidoreductase 2 FAD-binding domain-containing protein</fullName>
    </recommendedName>
</protein>
<organism evidence="7 8">
    <name type="scientific">Neodothiora populina</name>
    <dbReference type="NCBI Taxonomy" id="2781224"/>
    <lineage>
        <taxon>Eukaryota</taxon>
        <taxon>Fungi</taxon>
        <taxon>Dikarya</taxon>
        <taxon>Ascomycota</taxon>
        <taxon>Pezizomycotina</taxon>
        <taxon>Dothideomycetes</taxon>
        <taxon>Dothideomycetidae</taxon>
        <taxon>Dothideales</taxon>
        <taxon>Dothioraceae</taxon>
        <taxon>Neodothiora</taxon>
    </lineage>
</organism>
<accession>A0ABR3PKW8</accession>
<keyword evidence="5" id="KW-0503">Monooxygenase</keyword>
<evidence type="ECO:0000256" key="4">
    <source>
        <dbReference type="ARBA" id="ARBA00023002"/>
    </source>
</evidence>
<reference evidence="7 8" key="1">
    <citation type="submission" date="2024-07" db="EMBL/GenBank/DDBJ databases">
        <title>Draft sequence of the Neodothiora populina.</title>
        <authorList>
            <person name="Drown D.D."/>
            <person name="Schuette U.S."/>
            <person name="Buechlein A.B."/>
            <person name="Rusch D.R."/>
            <person name="Winton L.W."/>
            <person name="Adams G.A."/>
        </authorList>
    </citation>
    <scope>NUCLEOTIDE SEQUENCE [LARGE SCALE GENOMIC DNA]</scope>
    <source>
        <strain evidence="7 8">CPC 39397</strain>
    </source>
</reference>
<keyword evidence="3" id="KW-0285">Flavoprotein</keyword>
<evidence type="ECO:0000256" key="5">
    <source>
        <dbReference type="ARBA" id="ARBA00023033"/>
    </source>
</evidence>
<dbReference type="EMBL" id="JBFMKM010000004">
    <property type="protein sequence ID" value="KAL1306781.1"/>
    <property type="molecule type" value="Genomic_DNA"/>
</dbReference>
<evidence type="ECO:0000259" key="6">
    <source>
        <dbReference type="Pfam" id="PF00890"/>
    </source>
</evidence>
<feature type="domain" description="FAD-dependent oxidoreductase 2 FAD-binding" evidence="6">
    <location>
        <begin position="15"/>
        <end position="99"/>
    </location>
</feature>
<dbReference type="InterPro" id="IPR050493">
    <property type="entry name" value="FAD-dep_Monooxygenase_BioMet"/>
</dbReference>
<keyword evidence="8" id="KW-1185">Reference proteome</keyword>
<evidence type="ECO:0000256" key="2">
    <source>
        <dbReference type="ARBA" id="ARBA00007992"/>
    </source>
</evidence>
<dbReference type="PRINTS" id="PR00420">
    <property type="entry name" value="RNGMNOXGNASE"/>
</dbReference>
<dbReference type="SUPFAM" id="SSF51905">
    <property type="entry name" value="FAD/NAD(P)-binding domain"/>
    <property type="match status" value="1"/>
</dbReference>
<comment type="caution">
    <text evidence="7">The sequence shown here is derived from an EMBL/GenBank/DDBJ whole genome shotgun (WGS) entry which is preliminary data.</text>
</comment>
<proteinExistence type="inferred from homology"/>
<dbReference type="InterPro" id="IPR003953">
    <property type="entry name" value="FAD-dep_OxRdtase_2_FAD-bd"/>
</dbReference>
<dbReference type="Gene3D" id="3.50.50.60">
    <property type="entry name" value="FAD/NAD(P)-binding domain"/>
    <property type="match status" value="1"/>
</dbReference>
<sequence length="483" mass="54222">METKTVGSYPSTDIDVLIIGTGLAGLTAAIECLRKGHNVRVLERNADINTAGDMYFMGLSATRFFKHWPEMKAEYDAIGLHDAWIETFKHSGEQMIKPLRVADRLKAQGLDPGTPPGTFQMRPLVYKMFVKQVERLGVNVEFGRRVVDYFEDSSKNKAGVVCDDGQRYEADVVIAADGVGSKSQKLVGGQVRARSSGRAMWRAAFPIENLDKDPEVKEFFHMIDGKHPIVRTWLGPSTYALTLTRPDTMIWIMNHDVTGTEQESWNATIDYDEVLKGMDEMPGAGWSPMFKRLVKCTPPKTIINFELLWRNPQPSWLSPNARVVQIGDSAHSFLPASGNGATQAVEDAVTLASCLQIAGKENVSEGVRAHVRTRFVRNACAQKLGFSNAELLQETDWEKVKLDPRRAAPKLPSWVWGHDPEAYVYANYDNIVDGMKKGIRLEDDERVPPNYPPGYRYEPWNIEQIMDDMRAGKPFELGPGNWD</sequence>
<evidence type="ECO:0000313" key="7">
    <source>
        <dbReference type="EMBL" id="KAL1306781.1"/>
    </source>
</evidence>